<sequence>MVICTCTILAIIDLDSYNFGLYIILLCIVGIMIACAFCAANPNECKNPSWYARFCLLLQELHPEHLYRSSASCNINDAAFLTTGCTADSTAHQFRNENRATIAMLAPAVHIMHHVWKGMAWVTEDISEEEKVTNCQTDINITEGLYSSIRDAPSLYKLAENLMTEDDTICRMQMKKSPTDFTSMEINYFLKGRVSNSQGNSRIIMSTSFPGIYQQAENFNYILVHFPIK</sequence>
<feature type="transmembrane region" description="Helical" evidence="1">
    <location>
        <begin position="19"/>
        <end position="40"/>
    </location>
</feature>
<dbReference type="OrthoDB" id="5849338at2759"/>
<dbReference type="RefSeq" id="XP_020304093.1">
    <property type="nucleotide sequence ID" value="XM_020445449.1"/>
</dbReference>
<gene>
    <name evidence="2" type="ORF">LOAG_00496</name>
</gene>
<dbReference type="InParanoid" id="A0A1S0UB34"/>
<name>A0A1S0UB34_LOALO</name>
<evidence type="ECO:0000256" key="1">
    <source>
        <dbReference type="SAM" id="Phobius"/>
    </source>
</evidence>
<dbReference type="FunCoup" id="A0A1S0UB34">
    <property type="interactions" value="133"/>
</dbReference>
<keyword evidence="1" id="KW-0812">Transmembrane</keyword>
<dbReference type="CTD" id="9937864"/>
<proteinExistence type="predicted"/>
<reference evidence="2" key="1">
    <citation type="submission" date="2012-04" db="EMBL/GenBank/DDBJ databases">
        <title>The Genome Sequence of Loa loa.</title>
        <authorList>
            <consortium name="The Broad Institute Genome Sequencing Platform"/>
            <consortium name="Broad Institute Genome Sequencing Center for Infectious Disease"/>
            <person name="Nutman T.B."/>
            <person name="Fink D.L."/>
            <person name="Russ C."/>
            <person name="Young S."/>
            <person name="Zeng Q."/>
            <person name="Gargeya S."/>
            <person name="Alvarado L."/>
            <person name="Berlin A."/>
            <person name="Chapman S.B."/>
            <person name="Chen Z."/>
            <person name="Freedman E."/>
            <person name="Gellesch M."/>
            <person name="Goldberg J."/>
            <person name="Griggs A."/>
            <person name="Gujja S."/>
            <person name="Heilman E.R."/>
            <person name="Heiman D."/>
            <person name="Howarth C."/>
            <person name="Mehta T."/>
            <person name="Neiman D."/>
            <person name="Pearson M."/>
            <person name="Roberts A."/>
            <person name="Saif S."/>
            <person name="Shea T."/>
            <person name="Shenoy N."/>
            <person name="Sisk P."/>
            <person name="Stolte C."/>
            <person name="Sykes S."/>
            <person name="White J."/>
            <person name="Yandava C."/>
            <person name="Haas B."/>
            <person name="Henn M.R."/>
            <person name="Nusbaum C."/>
            <person name="Birren B."/>
        </authorList>
    </citation>
    <scope>NUCLEOTIDE SEQUENCE [LARGE SCALE GENOMIC DNA]</scope>
</reference>
<dbReference type="AlphaFoldDB" id="A0A1S0UB34"/>
<dbReference type="GeneID" id="9937864"/>
<dbReference type="KEGG" id="loa:LOAG_00496"/>
<keyword evidence="1" id="KW-0472">Membrane</keyword>
<evidence type="ECO:0000313" key="2">
    <source>
        <dbReference type="EMBL" id="EFO27988.2"/>
    </source>
</evidence>
<organism evidence="2">
    <name type="scientific">Loa loa</name>
    <name type="common">Eye worm</name>
    <name type="synonym">Filaria loa</name>
    <dbReference type="NCBI Taxonomy" id="7209"/>
    <lineage>
        <taxon>Eukaryota</taxon>
        <taxon>Metazoa</taxon>
        <taxon>Ecdysozoa</taxon>
        <taxon>Nematoda</taxon>
        <taxon>Chromadorea</taxon>
        <taxon>Rhabditida</taxon>
        <taxon>Spirurina</taxon>
        <taxon>Spiruromorpha</taxon>
        <taxon>Filarioidea</taxon>
        <taxon>Onchocercidae</taxon>
        <taxon>Loa</taxon>
    </lineage>
</organism>
<protein>
    <submittedName>
        <fullName evidence="2">Uncharacterized protein</fullName>
    </submittedName>
</protein>
<accession>A0A1S0UB34</accession>
<dbReference type="EMBL" id="JH712083">
    <property type="protein sequence ID" value="EFO27988.2"/>
    <property type="molecule type" value="Genomic_DNA"/>
</dbReference>
<keyword evidence="1" id="KW-1133">Transmembrane helix</keyword>